<dbReference type="SUPFAM" id="SSF46785">
    <property type="entry name" value="Winged helix' DNA-binding domain"/>
    <property type="match status" value="1"/>
</dbReference>
<proteinExistence type="predicted"/>
<accession>A0ABV5PE91</accession>
<sequence>MTSEPRWLTDAEQRTWQAYRRMQLLLGAQVSRDLNADSGLSDADYDVLSHLGLSDRNRCRISELADRMLWSRSRLSHHLTRMQQRGLVAREGCASDARCAEVVLTADGLRTLEAAAPPHVDSVRRNFIDLLTPEQQAVFAEIGEVVVRHLSAGAEPRAKKPVRGTA</sequence>
<dbReference type="Pfam" id="PF12802">
    <property type="entry name" value="MarR_2"/>
    <property type="match status" value="1"/>
</dbReference>
<dbReference type="EMBL" id="JBHMCR010000009">
    <property type="protein sequence ID" value="MFB9521526.1"/>
    <property type="molecule type" value="Genomic_DNA"/>
</dbReference>
<comment type="caution">
    <text evidence="2">The sequence shown here is derived from an EMBL/GenBank/DDBJ whole genome shotgun (WGS) entry which is preliminary data.</text>
</comment>
<feature type="domain" description="HTH marR-type" evidence="1">
    <location>
        <begin position="12"/>
        <end position="148"/>
    </location>
</feature>
<keyword evidence="3" id="KW-1185">Reference proteome</keyword>
<protein>
    <submittedName>
        <fullName evidence="2">MarR family winged helix-turn-helix transcriptional regulator</fullName>
    </submittedName>
</protein>
<evidence type="ECO:0000313" key="2">
    <source>
        <dbReference type="EMBL" id="MFB9521526.1"/>
    </source>
</evidence>
<dbReference type="InterPro" id="IPR039422">
    <property type="entry name" value="MarR/SlyA-like"/>
</dbReference>
<dbReference type="Proteomes" id="UP001589718">
    <property type="component" value="Unassembled WGS sequence"/>
</dbReference>
<dbReference type="PANTHER" id="PTHR33164:SF99">
    <property type="entry name" value="MARR FAMILY REGULATORY PROTEIN"/>
    <property type="match status" value="1"/>
</dbReference>
<reference evidence="2 3" key="1">
    <citation type="submission" date="2024-09" db="EMBL/GenBank/DDBJ databases">
        <authorList>
            <person name="Sun Q."/>
            <person name="Mori K."/>
        </authorList>
    </citation>
    <scope>NUCLEOTIDE SEQUENCE [LARGE SCALE GENOMIC DNA]</scope>
    <source>
        <strain evidence="2 3">JCM 4362</strain>
    </source>
</reference>
<dbReference type="Gene3D" id="1.10.10.10">
    <property type="entry name" value="Winged helix-like DNA-binding domain superfamily/Winged helix DNA-binding domain"/>
    <property type="match status" value="1"/>
</dbReference>
<dbReference type="InterPro" id="IPR036388">
    <property type="entry name" value="WH-like_DNA-bd_sf"/>
</dbReference>
<dbReference type="InterPro" id="IPR036390">
    <property type="entry name" value="WH_DNA-bd_sf"/>
</dbReference>
<dbReference type="PANTHER" id="PTHR33164">
    <property type="entry name" value="TRANSCRIPTIONAL REGULATOR, MARR FAMILY"/>
    <property type="match status" value="1"/>
</dbReference>
<evidence type="ECO:0000313" key="3">
    <source>
        <dbReference type="Proteomes" id="UP001589718"/>
    </source>
</evidence>
<dbReference type="InterPro" id="IPR000835">
    <property type="entry name" value="HTH_MarR-typ"/>
</dbReference>
<dbReference type="RefSeq" id="WP_345228317.1">
    <property type="nucleotide sequence ID" value="NZ_BAAAXE010000015.1"/>
</dbReference>
<dbReference type="PROSITE" id="PS50995">
    <property type="entry name" value="HTH_MARR_2"/>
    <property type="match status" value="1"/>
</dbReference>
<gene>
    <name evidence="2" type="ORF">ACFFTU_16400</name>
</gene>
<name>A0ABV5PE91_STRCM</name>
<evidence type="ECO:0000259" key="1">
    <source>
        <dbReference type="PROSITE" id="PS50995"/>
    </source>
</evidence>
<organism evidence="2 3">
    <name type="scientific">Streptomyces cremeus</name>
    <dbReference type="NCBI Taxonomy" id="66881"/>
    <lineage>
        <taxon>Bacteria</taxon>
        <taxon>Bacillati</taxon>
        <taxon>Actinomycetota</taxon>
        <taxon>Actinomycetes</taxon>
        <taxon>Kitasatosporales</taxon>
        <taxon>Streptomycetaceae</taxon>
        <taxon>Streptomyces</taxon>
    </lineage>
</organism>
<dbReference type="SMART" id="SM00347">
    <property type="entry name" value="HTH_MARR"/>
    <property type="match status" value="1"/>
</dbReference>